<evidence type="ECO:0000256" key="1">
    <source>
        <dbReference type="SAM" id="MobiDB-lite"/>
    </source>
</evidence>
<feature type="region of interest" description="Disordered" evidence="1">
    <location>
        <begin position="48"/>
        <end position="92"/>
    </location>
</feature>
<dbReference type="SMART" id="SM00754">
    <property type="entry name" value="CHRD"/>
    <property type="match status" value="1"/>
</dbReference>
<dbReference type="InterPro" id="IPR021851">
    <property type="entry name" value="DUF3455"/>
</dbReference>
<proteinExistence type="predicted"/>
<evidence type="ECO:0000259" key="3">
    <source>
        <dbReference type="PROSITE" id="PS50933"/>
    </source>
</evidence>
<dbReference type="Proteomes" id="UP001614394">
    <property type="component" value="Unassembled WGS sequence"/>
</dbReference>
<reference evidence="4 5" key="1">
    <citation type="submission" date="2024-10" db="EMBL/GenBank/DDBJ databases">
        <title>The Natural Products Discovery Center: Release of the First 8490 Sequenced Strains for Exploring Actinobacteria Biosynthetic Diversity.</title>
        <authorList>
            <person name="Kalkreuter E."/>
            <person name="Kautsar S.A."/>
            <person name="Yang D."/>
            <person name="Bader C.D."/>
            <person name="Teijaro C.N."/>
            <person name="Fluegel L."/>
            <person name="Davis C.M."/>
            <person name="Simpson J.R."/>
            <person name="Lauterbach L."/>
            <person name="Steele A.D."/>
            <person name="Gui C."/>
            <person name="Meng S."/>
            <person name="Li G."/>
            <person name="Viehrig K."/>
            <person name="Ye F."/>
            <person name="Su P."/>
            <person name="Kiefer A.F."/>
            <person name="Nichols A."/>
            <person name="Cepeda A.J."/>
            <person name="Yan W."/>
            <person name="Fan B."/>
            <person name="Jiang Y."/>
            <person name="Adhikari A."/>
            <person name="Zheng C.-J."/>
            <person name="Schuster L."/>
            <person name="Cowan T.M."/>
            <person name="Smanski M.J."/>
            <person name="Chevrette M.G."/>
            <person name="De Carvalho L.P.S."/>
            <person name="Shen B."/>
        </authorList>
    </citation>
    <scope>NUCLEOTIDE SEQUENCE [LARGE SCALE GENOMIC DNA]</scope>
    <source>
        <strain evidence="4 5">NPDC053399</strain>
    </source>
</reference>
<feature type="compositionally biased region" description="Gly residues" evidence="1">
    <location>
        <begin position="79"/>
        <end position="91"/>
    </location>
</feature>
<dbReference type="EMBL" id="JBITYG010000001">
    <property type="protein sequence ID" value="MFI9099917.1"/>
    <property type="molecule type" value="Genomic_DNA"/>
</dbReference>
<evidence type="ECO:0000256" key="2">
    <source>
        <dbReference type="SAM" id="SignalP"/>
    </source>
</evidence>
<feature type="chain" id="PRO_5045380944" evidence="2">
    <location>
        <begin position="42"/>
        <end position="368"/>
    </location>
</feature>
<sequence length="368" mass="37246">MNGIRNRIGNRTGNRRTVIALAVTAAAVAGGVSLAVLPASADGNATGNGNAGHDMSAMTSMAMPGSAGWGDDSITTQSGSGGGSGSGSGSGDRGKPAVYFAASLNGANEVPVANGPAVGDKDGKAVEFLKIQGNQVSFAMKWKGIAPPTAAHIHQGAAGSNGGVKIPFFAEKLPGSVYSVTGSVTVDDAKLLSDLRANPGGFYANLHTAEFPGGAVRGQLHRLSSSIDFSKALSDLQASVVKGQQIYACTKQPGGGYAFTQDNVKARLGAGIEHSFVRPAAGPPQWIAPDGSAVTGAVLTKTPNGQGNIPELDLRATQSGKRDGVLAGTQEILRLNTVGGVAPAGSCDPYKTPRVGVDYRADYLFIGR</sequence>
<gene>
    <name evidence="4" type="ORF">ACIGXA_05295</name>
</gene>
<dbReference type="Pfam" id="PF11937">
    <property type="entry name" value="DUF3455"/>
    <property type="match status" value="1"/>
</dbReference>
<comment type="caution">
    <text evidence="4">The sequence shown here is derived from an EMBL/GenBank/DDBJ whole genome shotgun (WGS) entry which is preliminary data.</text>
</comment>
<organism evidence="4 5">
    <name type="scientific">Streptomyces fildesensis</name>
    <dbReference type="NCBI Taxonomy" id="375757"/>
    <lineage>
        <taxon>Bacteria</taxon>
        <taxon>Bacillati</taxon>
        <taxon>Actinomycetota</taxon>
        <taxon>Actinomycetes</taxon>
        <taxon>Kitasatosporales</taxon>
        <taxon>Streptomycetaceae</taxon>
        <taxon>Streptomyces</taxon>
    </lineage>
</organism>
<feature type="domain" description="CHRD" evidence="3">
    <location>
        <begin position="96"/>
        <end position="225"/>
    </location>
</feature>
<evidence type="ECO:0000313" key="4">
    <source>
        <dbReference type="EMBL" id="MFI9099917.1"/>
    </source>
</evidence>
<feature type="signal peptide" evidence="2">
    <location>
        <begin position="1"/>
        <end position="41"/>
    </location>
</feature>
<dbReference type="PROSITE" id="PS50933">
    <property type="entry name" value="CHRD"/>
    <property type="match status" value="1"/>
</dbReference>
<dbReference type="InterPro" id="IPR006311">
    <property type="entry name" value="TAT_signal"/>
</dbReference>
<dbReference type="RefSeq" id="WP_399644544.1">
    <property type="nucleotide sequence ID" value="NZ_JBITYG010000001.1"/>
</dbReference>
<dbReference type="InterPro" id="IPR010895">
    <property type="entry name" value="CHRD"/>
</dbReference>
<name>A0ABW8C256_9ACTN</name>
<evidence type="ECO:0000313" key="5">
    <source>
        <dbReference type="Proteomes" id="UP001614394"/>
    </source>
</evidence>
<accession>A0ABW8C256</accession>
<keyword evidence="5" id="KW-1185">Reference proteome</keyword>
<dbReference type="PROSITE" id="PS51318">
    <property type="entry name" value="TAT"/>
    <property type="match status" value="1"/>
</dbReference>
<dbReference type="Pfam" id="PF07452">
    <property type="entry name" value="CHRD"/>
    <property type="match status" value="1"/>
</dbReference>
<keyword evidence="2" id="KW-0732">Signal</keyword>
<protein>
    <submittedName>
        <fullName evidence="4">CHRD domain-containing protein</fullName>
    </submittedName>
</protein>